<dbReference type="Proteomes" id="UP001223390">
    <property type="component" value="Unassembled WGS sequence"/>
</dbReference>
<keyword evidence="4" id="KW-1185">Reference proteome</keyword>
<reference evidence="3 4" key="1">
    <citation type="submission" date="2023-05" db="EMBL/GenBank/DDBJ databases">
        <title>Sequencing and Assembly of Streptomyces sp. NP73.</title>
        <authorList>
            <person name="Konwar A.N."/>
            <person name="Saikia K."/>
            <person name="Thakur D."/>
        </authorList>
    </citation>
    <scope>NUCLEOTIDE SEQUENCE [LARGE SCALE GENOMIC DNA]</scope>
    <source>
        <strain evidence="3 4">NP73</strain>
    </source>
</reference>
<comment type="caution">
    <text evidence="3">The sequence shown here is derived from an EMBL/GenBank/DDBJ whole genome shotgun (WGS) entry which is preliminary data.</text>
</comment>
<evidence type="ECO:0000313" key="3">
    <source>
        <dbReference type="EMBL" id="MDK9496554.1"/>
    </source>
</evidence>
<dbReference type="RefSeq" id="WP_260618088.1">
    <property type="nucleotide sequence ID" value="NZ_JASITI010000013.1"/>
</dbReference>
<dbReference type="EMBL" id="JASITI010000013">
    <property type="protein sequence ID" value="MDK9496554.1"/>
    <property type="molecule type" value="Genomic_DNA"/>
</dbReference>
<name>A0ABT7GSH5_9ACTN</name>
<proteinExistence type="predicted"/>
<evidence type="ECO:0000313" key="4">
    <source>
        <dbReference type="Proteomes" id="UP001223390"/>
    </source>
</evidence>
<sequence length="101" mass="9555">MKAMKRTLTALALTGGAALALTPLTAHAADGGEGATLGGQPPVKRVVGIVNHPGQAMDDTRTAVAITGAAVGSAANSTNSSLAGAGGALDAGVPDAPKVKG</sequence>
<gene>
    <name evidence="3" type="ORF">QEZ40_001136</name>
</gene>
<organism evidence="3 4">
    <name type="scientific">Streptomyces katrae</name>
    <dbReference type="NCBI Taxonomy" id="68223"/>
    <lineage>
        <taxon>Bacteria</taxon>
        <taxon>Bacillati</taxon>
        <taxon>Actinomycetota</taxon>
        <taxon>Actinomycetes</taxon>
        <taxon>Kitasatosporales</taxon>
        <taxon>Streptomycetaceae</taxon>
        <taxon>Streptomyces</taxon>
    </lineage>
</organism>
<evidence type="ECO:0000256" key="2">
    <source>
        <dbReference type="SAM" id="SignalP"/>
    </source>
</evidence>
<evidence type="ECO:0000256" key="1">
    <source>
        <dbReference type="SAM" id="MobiDB-lite"/>
    </source>
</evidence>
<feature type="signal peptide" evidence="2">
    <location>
        <begin position="1"/>
        <end position="28"/>
    </location>
</feature>
<accession>A0ABT7GSH5</accession>
<keyword evidence="2" id="KW-0732">Signal</keyword>
<feature type="chain" id="PRO_5046981215" evidence="2">
    <location>
        <begin position="29"/>
        <end position="101"/>
    </location>
</feature>
<feature type="region of interest" description="Disordered" evidence="1">
    <location>
        <begin position="75"/>
        <end position="101"/>
    </location>
</feature>
<protein>
    <submittedName>
        <fullName evidence="3">Uncharacterized protein</fullName>
    </submittedName>
</protein>